<comment type="subcellular location">
    <subcellularLocation>
        <location evidence="1">Secreted</location>
        <location evidence="1">Cell wall</location>
    </subcellularLocation>
</comment>
<dbReference type="Proteomes" id="UP000826271">
    <property type="component" value="Unassembled WGS sequence"/>
</dbReference>
<keyword evidence="6 9" id="KW-0326">Glycosidase</keyword>
<evidence type="ECO:0008006" key="12">
    <source>
        <dbReference type="Google" id="ProtNLM"/>
    </source>
</evidence>
<dbReference type="InterPro" id="IPR011050">
    <property type="entry name" value="Pectin_lyase_fold/virulence"/>
</dbReference>
<dbReference type="GO" id="GO:0004650">
    <property type="term" value="F:polygalacturonase activity"/>
    <property type="evidence" value="ECO:0007669"/>
    <property type="project" value="InterPro"/>
</dbReference>
<dbReference type="SUPFAM" id="SSF51126">
    <property type="entry name" value="Pectin lyase-like"/>
    <property type="match status" value="1"/>
</dbReference>
<evidence type="ECO:0000256" key="8">
    <source>
        <dbReference type="PROSITE-ProRule" id="PRU10052"/>
    </source>
</evidence>
<dbReference type="PANTHER" id="PTHR31375">
    <property type="match status" value="1"/>
</dbReference>
<reference evidence="10" key="1">
    <citation type="submission" date="2019-10" db="EMBL/GenBank/DDBJ databases">
        <authorList>
            <person name="Zhang R."/>
            <person name="Pan Y."/>
            <person name="Wang J."/>
            <person name="Ma R."/>
            <person name="Yu S."/>
        </authorList>
    </citation>
    <scope>NUCLEOTIDE SEQUENCE</scope>
    <source>
        <strain evidence="10">LA-IB0</strain>
        <tissue evidence="10">Leaf</tissue>
    </source>
</reference>
<sequence length="227" mass="23756">MFHINIFGSQGVLVNKVSISAPANSPNTDGIHIGYSDNIRITDSGIATGDDCVSMVDGCTNINITGVSCGPGHGISIGSLGKYSRDKDVSGITVMNSSFTNTDNGLRIKTLAPSSPSIASNITFAHIFINNARNPIIVDQHYCPNSSCPNQGESSVQIKGVKFIDIRGSSASPVAVNVQCSKSKPCQDIVFSGLNITYNGKPTTASCSNCDDQFQGDLQVPSNCSST</sequence>
<evidence type="ECO:0000313" key="11">
    <source>
        <dbReference type="Proteomes" id="UP000826271"/>
    </source>
</evidence>
<proteinExistence type="inferred from homology"/>
<dbReference type="PROSITE" id="PS00502">
    <property type="entry name" value="POLYGALACTURONASE"/>
    <property type="match status" value="1"/>
</dbReference>
<evidence type="ECO:0000256" key="1">
    <source>
        <dbReference type="ARBA" id="ARBA00004191"/>
    </source>
</evidence>
<evidence type="ECO:0000313" key="10">
    <source>
        <dbReference type="EMBL" id="KAG8387212.1"/>
    </source>
</evidence>
<keyword evidence="5 9" id="KW-0378">Hydrolase</keyword>
<keyword evidence="7" id="KW-0961">Cell wall biogenesis/degradation</keyword>
<evidence type="ECO:0000256" key="3">
    <source>
        <dbReference type="ARBA" id="ARBA00022512"/>
    </source>
</evidence>
<dbReference type="SMART" id="SM00710">
    <property type="entry name" value="PbH1"/>
    <property type="match status" value="5"/>
</dbReference>
<organism evidence="10 11">
    <name type="scientific">Buddleja alternifolia</name>
    <dbReference type="NCBI Taxonomy" id="168488"/>
    <lineage>
        <taxon>Eukaryota</taxon>
        <taxon>Viridiplantae</taxon>
        <taxon>Streptophyta</taxon>
        <taxon>Embryophyta</taxon>
        <taxon>Tracheophyta</taxon>
        <taxon>Spermatophyta</taxon>
        <taxon>Magnoliopsida</taxon>
        <taxon>eudicotyledons</taxon>
        <taxon>Gunneridae</taxon>
        <taxon>Pentapetalae</taxon>
        <taxon>asterids</taxon>
        <taxon>lamiids</taxon>
        <taxon>Lamiales</taxon>
        <taxon>Scrophulariaceae</taxon>
        <taxon>Buddlejeae</taxon>
        <taxon>Buddleja</taxon>
    </lineage>
</organism>
<dbReference type="InterPro" id="IPR006626">
    <property type="entry name" value="PbH1"/>
</dbReference>
<dbReference type="InterPro" id="IPR012334">
    <property type="entry name" value="Pectin_lyas_fold"/>
</dbReference>
<dbReference type="GO" id="GO:0005975">
    <property type="term" value="P:carbohydrate metabolic process"/>
    <property type="evidence" value="ECO:0007669"/>
    <property type="project" value="InterPro"/>
</dbReference>
<dbReference type="Pfam" id="PF00295">
    <property type="entry name" value="Glyco_hydro_28"/>
    <property type="match status" value="1"/>
</dbReference>
<dbReference type="GO" id="GO:0071555">
    <property type="term" value="P:cell wall organization"/>
    <property type="evidence" value="ECO:0007669"/>
    <property type="project" value="UniProtKB-KW"/>
</dbReference>
<evidence type="ECO:0000256" key="6">
    <source>
        <dbReference type="ARBA" id="ARBA00023295"/>
    </source>
</evidence>
<dbReference type="EMBL" id="WHWC01000003">
    <property type="protein sequence ID" value="KAG8387212.1"/>
    <property type="molecule type" value="Genomic_DNA"/>
</dbReference>
<keyword evidence="3" id="KW-0134">Cell wall</keyword>
<keyword evidence="11" id="KW-1185">Reference proteome</keyword>
<name>A0AAV6Y4L7_9LAMI</name>
<dbReference type="InterPro" id="IPR000743">
    <property type="entry name" value="Glyco_hydro_28"/>
</dbReference>
<protein>
    <recommendedName>
        <fullName evidence="12">Polygalacturonase</fullName>
    </recommendedName>
</protein>
<comment type="caution">
    <text evidence="10">The sequence shown here is derived from an EMBL/GenBank/DDBJ whole genome shotgun (WGS) entry which is preliminary data.</text>
</comment>
<dbReference type="AlphaFoldDB" id="A0AAV6Y4L7"/>
<evidence type="ECO:0000256" key="4">
    <source>
        <dbReference type="ARBA" id="ARBA00022525"/>
    </source>
</evidence>
<keyword evidence="4" id="KW-0964">Secreted</keyword>
<evidence type="ECO:0000256" key="9">
    <source>
        <dbReference type="RuleBase" id="RU361169"/>
    </source>
</evidence>
<evidence type="ECO:0000256" key="7">
    <source>
        <dbReference type="ARBA" id="ARBA00023316"/>
    </source>
</evidence>
<feature type="active site" evidence="8">
    <location>
        <position position="73"/>
    </location>
</feature>
<gene>
    <name evidence="10" type="ORF">BUALT_Bualt03G0229800</name>
</gene>
<dbReference type="Gene3D" id="2.160.20.10">
    <property type="entry name" value="Single-stranded right-handed beta-helix, Pectin lyase-like"/>
    <property type="match status" value="1"/>
</dbReference>
<evidence type="ECO:0000256" key="5">
    <source>
        <dbReference type="ARBA" id="ARBA00022801"/>
    </source>
</evidence>
<accession>A0AAV6Y4L7</accession>
<evidence type="ECO:0000256" key="2">
    <source>
        <dbReference type="ARBA" id="ARBA00008834"/>
    </source>
</evidence>
<comment type="similarity">
    <text evidence="2 9">Belongs to the glycosyl hydrolase 28 family.</text>
</comment>